<dbReference type="GO" id="GO:0047631">
    <property type="term" value="F:ADP-ribose diphosphatase activity"/>
    <property type="evidence" value="ECO:0007669"/>
    <property type="project" value="TreeGrafter"/>
</dbReference>
<dbReference type="PRINTS" id="PR00502">
    <property type="entry name" value="NUDIXFAMILY"/>
</dbReference>
<dbReference type="PANTHER" id="PTHR13994">
    <property type="entry name" value="NUDIX HYDROLASE RELATED"/>
    <property type="match status" value="1"/>
</dbReference>
<proteinExistence type="predicted"/>
<keyword evidence="1" id="KW-0378">Hydrolase</keyword>
<dbReference type="InParanoid" id="A0A078AVM6"/>
<dbReference type="Pfam" id="PF00293">
    <property type="entry name" value="NUDIX"/>
    <property type="match status" value="1"/>
</dbReference>
<dbReference type="Gene3D" id="3.40.630.30">
    <property type="match status" value="1"/>
</dbReference>
<dbReference type="CDD" id="cd04670">
    <property type="entry name" value="NUDIX_ASFGF2_Nudt6"/>
    <property type="match status" value="1"/>
</dbReference>
<name>A0A078AVM6_STYLE</name>
<accession>A0A078AVM6</accession>
<dbReference type="OrthoDB" id="438143at2759"/>
<protein>
    <submittedName>
        <fullName evidence="3">Nudix domain-containing protein</fullName>
    </submittedName>
</protein>
<evidence type="ECO:0000256" key="1">
    <source>
        <dbReference type="ARBA" id="ARBA00022801"/>
    </source>
</evidence>
<dbReference type="PROSITE" id="PS51462">
    <property type="entry name" value="NUDIX"/>
    <property type="match status" value="1"/>
</dbReference>
<dbReference type="GO" id="GO:0035529">
    <property type="term" value="F:NADH pyrophosphatase activity"/>
    <property type="evidence" value="ECO:0007669"/>
    <property type="project" value="TreeGrafter"/>
</dbReference>
<dbReference type="InterPro" id="IPR000086">
    <property type="entry name" value="NUDIX_hydrolase_dom"/>
</dbReference>
<dbReference type="InterPro" id="IPR020476">
    <property type="entry name" value="Nudix_hydrolase"/>
</dbReference>
<dbReference type="EMBL" id="CCKQ01013623">
    <property type="protein sequence ID" value="CDW85317.1"/>
    <property type="molecule type" value="Genomic_DNA"/>
</dbReference>
<organism evidence="3 4">
    <name type="scientific">Stylonychia lemnae</name>
    <name type="common">Ciliate</name>
    <dbReference type="NCBI Taxonomy" id="5949"/>
    <lineage>
        <taxon>Eukaryota</taxon>
        <taxon>Sar</taxon>
        <taxon>Alveolata</taxon>
        <taxon>Ciliophora</taxon>
        <taxon>Intramacronucleata</taxon>
        <taxon>Spirotrichea</taxon>
        <taxon>Stichotrichia</taxon>
        <taxon>Sporadotrichida</taxon>
        <taxon>Oxytrichidae</taxon>
        <taxon>Stylonychinae</taxon>
        <taxon>Stylonychia</taxon>
    </lineage>
</organism>
<feature type="domain" description="Nudix hydrolase" evidence="2">
    <location>
        <begin position="80"/>
        <end position="211"/>
    </location>
</feature>
<dbReference type="SUPFAM" id="SSF55811">
    <property type="entry name" value="Nudix"/>
    <property type="match status" value="1"/>
</dbReference>
<evidence type="ECO:0000313" key="4">
    <source>
        <dbReference type="Proteomes" id="UP000039865"/>
    </source>
</evidence>
<reference evidence="3 4" key="1">
    <citation type="submission" date="2014-06" db="EMBL/GenBank/DDBJ databases">
        <authorList>
            <person name="Swart Estienne"/>
        </authorList>
    </citation>
    <scope>NUCLEOTIDE SEQUENCE [LARGE SCALE GENOMIC DNA]</scope>
    <source>
        <strain evidence="3 4">130c</strain>
    </source>
</reference>
<dbReference type="PANTHER" id="PTHR13994:SF13">
    <property type="entry name" value="FI03680P"/>
    <property type="match status" value="1"/>
</dbReference>
<dbReference type="GO" id="GO:0051287">
    <property type="term" value="F:NAD binding"/>
    <property type="evidence" value="ECO:0007669"/>
    <property type="project" value="TreeGrafter"/>
</dbReference>
<dbReference type="InterPro" id="IPR015797">
    <property type="entry name" value="NUDIX_hydrolase-like_dom_sf"/>
</dbReference>
<gene>
    <name evidence="3" type="primary">Contig2169.g2339</name>
    <name evidence="3" type="ORF">STYLEM_14391</name>
</gene>
<dbReference type="AlphaFoldDB" id="A0A078AVM6"/>
<dbReference type="Gene3D" id="3.90.79.10">
    <property type="entry name" value="Nucleoside Triphosphate Pyrophosphohydrolase"/>
    <property type="match status" value="1"/>
</dbReference>
<dbReference type="InterPro" id="IPR003293">
    <property type="entry name" value="Nudix_hydrolase6-like"/>
</dbReference>
<keyword evidence="4" id="KW-1185">Reference proteome</keyword>
<evidence type="ECO:0000313" key="3">
    <source>
        <dbReference type="EMBL" id="CDW85317.1"/>
    </source>
</evidence>
<evidence type="ECO:0000259" key="2">
    <source>
        <dbReference type="PROSITE" id="PS51462"/>
    </source>
</evidence>
<dbReference type="Proteomes" id="UP000039865">
    <property type="component" value="Unassembled WGS sequence"/>
</dbReference>
<sequence length="283" mass="32444">MEKSDQEQLQEKTTTPDQMLIQGKVDRFKGMEFSPPKCHLMNVAVKHGFYFHHANAKGGYVLMCLWLDQTTHDKIPSYPDHYTGVGGAIINDKDEILMIQENRSAEPRPWKLPGGFMDPGETIKQSAEREVYEETGIKSEFVGLLGIRELLQFKYGATDLYIVCLMKMNEGQEINILDKREVHAAQWIPIREIISNEDGICKYKLFQNAYQFVSGINKLYLEYKQGEEEGISNAGSLSEYVRSQAMTYSEFEPKNTSSAKYSISEANTWKFYLPQAFKSETKL</sequence>